<evidence type="ECO:0000259" key="3">
    <source>
        <dbReference type="Pfam" id="PF08240"/>
    </source>
</evidence>
<dbReference type="InterPro" id="IPR011032">
    <property type="entry name" value="GroES-like_sf"/>
</dbReference>
<comment type="caution">
    <text evidence="4">The sequence shown here is derived from an EMBL/GenBank/DDBJ whole genome shotgun (WGS) entry which is preliminary data.</text>
</comment>
<dbReference type="Pfam" id="PF08240">
    <property type="entry name" value="ADH_N"/>
    <property type="match status" value="1"/>
</dbReference>
<proteinExistence type="predicted"/>
<evidence type="ECO:0000259" key="2">
    <source>
        <dbReference type="Pfam" id="PF00107"/>
    </source>
</evidence>
<dbReference type="PANTHER" id="PTHR43401">
    <property type="entry name" value="L-THREONINE 3-DEHYDROGENASE"/>
    <property type="match status" value="1"/>
</dbReference>
<evidence type="ECO:0000313" key="4">
    <source>
        <dbReference type="EMBL" id="PVY38983.1"/>
    </source>
</evidence>
<sequence>MAHHAKTPATVIERPGEASFREVTLTPKREDTVVCRTLMSAISTGTDMKTYHGMQHPEQCYYPLVPGYENMGVVVEEGSYAPGFKKGDRVMINECRKYLDCCAAWGGGTLLVHKDSDNAGGAGDPLCRIPDNVTDEQAVLAYLFCVSLKGVQRLGLTGDFNGSVLVFGAGMNGIGAAQIIRLQSPNATVVIAEPHPYRREIARRYADYVITPDDAGLKQLEEITGGRKADKIIECSGNPAVPGMLYRFIKDGGWKDDDEPGHIHLNGDYPEKLLFDHYHRWFVKNVNLSMTCAMKWSGKSQVLQWISEGKLDTSHLPCEIWPAGKAREAFAYQSRKGMECFKILFDWREL</sequence>
<organism evidence="4 5">
    <name type="scientific">Victivallis vadensis</name>
    <dbReference type="NCBI Taxonomy" id="172901"/>
    <lineage>
        <taxon>Bacteria</taxon>
        <taxon>Pseudomonadati</taxon>
        <taxon>Lentisphaerota</taxon>
        <taxon>Lentisphaeria</taxon>
        <taxon>Victivallales</taxon>
        <taxon>Victivallaceae</taxon>
        <taxon>Victivallis</taxon>
    </lineage>
</organism>
<dbReference type="Pfam" id="PF00107">
    <property type="entry name" value="ADH_zinc_N"/>
    <property type="match status" value="1"/>
</dbReference>
<feature type="domain" description="Alcohol dehydrogenase-like C-terminal" evidence="2">
    <location>
        <begin position="173"/>
        <end position="253"/>
    </location>
</feature>
<dbReference type="Gene3D" id="3.90.180.10">
    <property type="entry name" value="Medium-chain alcohol dehydrogenases, catalytic domain"/>
    <property type="match status" value="1"/>
</dbReference>
<keyword evidence="1" id="KW-0560">Oxidoreductase</keyword>
<dbReference type="Gene3D" id="3.40.50.720">
    <property type="entry name" value="NAD(P)-binding Rossmann-like Domain"/>
    <property type="match status" value="1"/>
</dbReference>
<gene>
    <name evidence="4" type="ORF">C8D82_12336</name>
</gene>
<dbReference type="Proteomes" id="UP000245959">
    <property type="component" value="Unassembled WGS sequence"/>
</dbReference>
<dbReference type="SUPFAM" id="SSF50129">
    <property type="entry name" value="GroES-like"/>
    <property type="match status" value="1"/>
</dbReference>
<dbReference type="GO" id="GO:0016491">
    <property type="term" value="F:oxidoreductase activity"/>
    <property type="evidence" value="ECO:0007669"/>
    <property type="project" value="UniProtKB-KW"/>
</dbReference>
<feature type="domain" description="Alcohol dehydrogenase-like N-terminal" evidence="3">
    <location>
        <begin position="37"/>
        <end position="106"/>
    </location>
</feature>
<reference evidence="4 5" key="1">
    <citation type="submission" date="2018-04" db="EMBL/GenBank/DDBJ databases">
        <title>Genomic Encyclopedia of Type Strains, Phase IV (KMG-IV): sequencing the most valuable type-strain genomes for metagenomic binning, comparative biology and taxonomic classification.</title>
        <authorList>
            <person name="Goeker M."/>
        </authorList>
    </citation>
    <scope>NUCLEOTIDE SEQUENCE [LARGE SCALE GENOMIC DNA]</scope>
    <source>
        <strain evidence="4 5">DSM 14823</strain>
    </source>
</reference>
<dbReference type="InterPro" id="IPR050129">
    <property type="entry name" value="Zn_alcohol_dh"/>
</dbReference>
<dbReference type="RefSeq" id="WP_116884852.1">
    <property type="nucleotide sequence ID" value="NZ_CABMMC010000133.1"/>
</dbReference>
<evidence type="ECO:0000313" key="5">
    <source>
        <dbReference type="Proteomes" id="UP000245959"/>
    </source>
</evidence>
<dbReference type="PANTHER" id="PTHR43401:SF2">
    <property type="entry name" value="L-THREONINE 3-DEHYDROGENASE"/>
    <property type="match status" value="1"/>
</dbReference>
<name>A0A2U1ARH4_9BACT</name>
<dbReference type="InterPro" id="IPR013154">
    <property type="entry name" value="ADH-like_N"/>
</dbReference>
<keyword evidence="5" id="KW-1185">Reference proteome</keyword>
<dbReference type="OrthoDB" id="9769198at2"/>
<evidence type="ECO:0000256" key="1">
    <source>
        <dbReference type="ARBA" id="ARBA00023002"/>
    </source>
</evidence>
<dbReference type="EMBL" id="QEKH01000023">
    <property type="protein sequence ID" value="PVY38983.1"/>
    <property type="molecule type" value="Genomic_DNA"/>
</dbReference>
<dbReference type="GeneID" id="78296143"/>
<accession>A0A2U1ARH4</accession>
<dbReference type="AlphaFoldDB" id="A0A2U1ARH4"/>
<protein>
    <submittedName>
        <fullName evidence="4">2-desacetyl-2-hydroxyethyl bacteriochlorophyllide A dehydrogenase</fullName>
    </submittedName>
</protein>
<dbReference type="CDD" id="cd05188">
    <property type="entry name" value="MDR"/>
    <property type="match status" value="1"/>
</dbReference>
<dbReference type="InterPro" id="IPR013149">
    <property type="entry name" value="ADH-like_C"/>
</dbReference>
<dbReference type="InterPro" id="IPR036291">
    <property type="entry name" value="NAD(P)-bd_dom_sf"/>
</dbReference>
<dbReference type="SUPFAM" id="SSF51735">
    <property type="entry name" value="NAD(P)-binding Rossmann-fold domains"/>
    <property type="match status" value="1"/>
</dbReference>